<dbReference type="PRINTS" id="PR01243">
    <property type="entry name" value="NUCDPKINASE"/>
</dbReference>
<evidence type="ECO:0000256" key="10">
    <source>
        <dbReference type="ARBA" id="ARBA00022842"/>
    </source>
</evidence>
<keyword evidence="8 12" id="KW-0418">Kinase</keyword>
<dbReference type="SUPFAM" id="SSF54919">
    <property type="entry name" value="Nucleoside diphosphate kinase, NDK"/>
    <property type="match status" value="1"/>
</dbReference>
<evidence type="ECO:0000259" key="16">
    <source>
        <dbReference type="SMART" id="SM00562"/>
    </source>
</evidence>
<keyword evidence="9 12" id="KW-0067">ATP-binding</keyword>
<dbReference type="InterPro" id="IPR036850">
    <property type="entry name" value="NDK-like_dom_sf"/>
</dbReference>
<dbReference type="PROSITE" id="PS51374">
    <property type="entry name" value="NDPK_LIKE"/>
    <property type="match status" value="1"/>
</dbReference>
<comment type="cofactor">
    <cofactor evidence="1 12">
        <name>Mg(2+)</name>
        <dbReference type="ChEBI" id="CHEBI:18420"/>
    </cofactor>
</comment>
<dbReference type="NCBIfam" id="NF001908">
    <property type="entry name" value="PRK00668.1"/>
    <property type="match status" value="1"/>
</dbReference>
<comment type="subcellular location">
    <subcellularLocation>
        <location evidence="12">Cytoplasm</location>
    </subcellularLocation>
</comment>
<dbReference type="AlphaFoldDB" id="A0A2M7X291"/>
<dbReference type="HAMAP" id="MF_00451">
    <property type="entry name" value="NDP_kinase"/>
    <property type="match status" value="1"/>
</dbReference>
<dbReference type="EMBL" id="PFWY01000108">
    <property type="protein sequence ID" value="PJA40258.1"/>
    <property type="molecule type" value="Genomic_DNA"/>
</dbReference>
<dbReference type="InterPro" id="IPR023005">
    <property type="entry name" value="Nucleoside_diP_kinase_AS"/>
</dbReference>
<evidence type="ECO:0000256" key="9">
    <source>
        <dbReference type="ARBA" id="ARBA00022840"/>
    </source>
</evidence>
<comment type="subunit">
    <text evidence="12">Homotetramer.</text>
</comment>
<feature type="binding site" evidence="12 13">
    <location>
        <position position="70"/>
    </location>
    <ligand>
        <name>ATP</name>
        <dbReference type="ChEBI" id="CHEBI:30616"/>
    </ligand>
</feature>
<protein>
    <recommendedName>
        <fullName evidence="4 12">Nucleoside diphosphate kinase</fullName>
        <shortName evidence="12">NDK</shortName>
        <shortName evidence="12">NDP kinase</shortName>
        <ecNumber evidence="3 12">2.7.4.6</ecNumber>
    </recommendedName>
    <alternativeName>
        <fullName evidence="12">Nucleoside-2-P kinase</fullName>
    </alternativeName>
</protein>
<gene>
    <name evidence="12" type="primary">ndk</name>
    <name evidence="17" type="ORF">CO178_02455</name>
</gene>
<dbReference type="GO" id="GO:0006183">
    <property type="term" value="P:GTP biosynthetic process"/>
    <property type="evidence" value="ECO:0007669"/>
    <property type="project" value="UniProtKB-UniRule"/>
</dbReference>
<proteinExistence type="inferred from homology"/>
<accession>A0A2M7X291</accession>
<evidence type="ECO:0000256" key="6">
    <source>
        <dbReference type="ARBA" id="ARBA00022723"/>
    </source>
</evidence>
<evidence type="ECO:0000256" key="8">
    <source>
        <dbReference type="ARBA" id="ARBA00022777"/>
    </source>
</evidence>
<keyword evidence="6 12" id="KW-0479">Metal-binding</keyword>
<dbReference type="InterPro" id="IPR034907">
    <property type="entry name" value="NDK-like_dom"/>
</dbReference>
<evidence type="ECO:0000313" key="18">
    <source>
        <dbReference type="Proteomes" id="UP000230683"/>
    </source>
</evidence>
<evidence type="ECO:0000256" key="11">
    <source>
        <dbReference type="ARBA" id="ARBA00023080"/>
    </source>
</evidence>
<keyword evidence="10 12" id="KW-0460">Magnesium</keyword>
<evidence type="ECO:0000256" key="14">
    <source>
        <dbReference type="RuleBase" id="RU004011"/>
    </source>
</evidence>
<evidence type="ECO:0000256" key="15">
    <source>
        <dbReference type="RuleBase" id="RU004013"/>
    </source>
</evidence>
<comment type="function">
    <text evidence="12">Major role in the synthesis of nucleoside triphosphates other than ATP. The ATP gamma phosphate is transferred to the NDP beta phosphate via a ping-pong mechanism, using a phosphorylated active-site intermediate.</text>
</comment>
<feature type="binding site" evidence="12 13">
    <location>
        <position position="98"/>
    </location>
    <ligand>
        <name>ATP</name>
        <dbReference type="ChEBI" id="CHEBI:30616"/>
    </ligand>
</feature>
<evidence type="ECO:0000313" key="17">
    <source>
        <dbReference type="EMBL" id="PJA40258.1"/>
    </source>
</evidence>
<feature type="binding site" evidence="12 13">
    <location>
        <position position="115"/>
    </location>
    <ligand>
        <name>ATP</name>
        <dbReference type="ChEBI" id="CHEBI:30616"/>
    </ligand>
</feature>
<dbReference type="GO" id="GO:0006241">
    <property type="term" value="P:CTP biosynthetic process"/>
    <property type="evidence" value="ECO:0007669"/>
    <property type="project" value="UniProtKB-UniRule"/>
</dbReference>
<sequence>MHKEIEKIQKGLEFERTVVLIKPDGLQRGLIGKVLSRFETKGLKIVALKMMQVDDAILESHYFHHKNKAFFKSLSNFMKSSPVVAIVLEGVEAVNATRILCGTTKARSAEAGSIRGDFGMGYTSNIVHASDSVENAKEEIVRFFDAHELFDYEKTEYLNIYLPEVD</sequence>
<dbReference type="Pfam" id="PF00334">
    <property type="entry name" value="NDK"/>
    <property type="match status" value="1"/>
</dbReference>
<dbReference type="SMART" id="SM00562">
    <property type="entry name" value="NDK"/>
    <property type="match status" value="1"/>
</dbReference>
<organism evidence="17 18">
    <name type="scientific">candidate division WWE3 bacterium CG_4_9_14_3_um_filter_34_6</name>
    <dbReference type="NCBI Taxonomy" id="1975079"/>
    <lineage>
        <taxon>Bacteria</taxon>
        <taxon>Katanobacteria</taxon>
    </lineage>
</organism>
<keyword evidence="7 12" id="KW-0547">Nucleotide-binding</keyword>
<dbReference type="PANTHER" id="PTHR11349">
    <property type="entry name" value="NUCLEOSIDE DIPHOSPHATE KINASE"/>
    <property type="match status" value="1"/>
</dbReference>
<feature type="active site" description="Pros-phosphohistidine intermediate" evidence="12 13">
    <location>
        <position position="128"/>
    </location>
</feature>
<evidence type="ECO:0000256" key="13">
    <source>
        <dbReference type="PROSITE-ProRule" id="PRU00706"/>
    </source>
</evidence>
<evidence type="ECO:0000256" key="5">
    <source>
        <dbReference type="ARBA" id="ARBA00022679"/>
    </source>
</evidence>
<evidence type="ECO:0000256" key="4">
    <source>
        <dbReference type="ARBA" id="ARBA00017632"/>
    </source>
</evidence>
<comment type="catalytic activity">
    <reaction evidence="12 15">
        <text>a 2'-deoxyribonucleoside 5'-diphosphate + ATP = a 2'-deoxyribonucleoside 5'-triphosphate + ADP</text>
        <dbReference type="Rhea" id="RHEA:44640"/>
        <dbReference type="ChEBI" id="CHEBI:30616"/>
        <dbReference type="ChEBI" id="CHEBI:61560"/>
        <dbReference type="ChEBI" id="CHEBI:73316"/>
        <dbReference type="ChEBI" id="CHEBI:456216"/>
        <dbReference type="EC" id="2.7.4.6"/>
    </reaction>
</comment>
<dbReference type="InterPro" id="IPR001564">
    <property type="entry name" value="Nucleoside_diP_kinase"/>
</dbReference>
<dbReference type="Proteomes" id="UP000230683">
    <property type="component" value="Unassembled WGS sequence"/>
</dbReference>
<evidence type="ECO:0000256" key="7">
    <source>
        <dbReference type="ARBA" id="ARBA00022741"/>
    </source>
</evidence>
<feature type="binding site" evidence="12 13">
    <location>
        <position position="22"/>
    </location>
    <ligand>
        <name>ATP</name>
        <dbReference type="ChEBI" id="CHEBI:30616"/>
    </ligand>
</feature>
<reference evidence="18" key="1">
    <citation type="submission" date="2017-09" db="EMBL/GenBank/DDBJ databases">
        <title>Depth-based differentiation of microbial function through sediment-hosted aquifers and enrichment of novel symbionts in the deep terrestrial subsurface.</title>
        <authorList>
            <person name="Probst A.J."/>
            <person name="Ladd B."/>
            <person name="Jarett J.K."/>
            <person name="Geller-Mcgrath D.E."/>
            <person name="Sieber C.M.K."/>
            <person name="Emerson J.B."/>
            <person name="Anantharaman K."/>
            <person name="Thomas B.C."/>
            <person name="Malmstrom R."/>
            <person name="Stieglmeier M."/>
            <person name="Klingl A."/>
            <person name="Woyke T."/>
            <person name="Ryan C.M."/>
            <person name="Banfield J.F."/>
        </authorList>
    </citation>
    <scope>NUCLEOTIDE SEQUENCE [LARGE SCALE GENOMIC DNA]</scope>
</reference>
<dbReference type="EC" id="2.7.4.6" evidence="3 12"/>
<feature type="domain" description="Nucleoside diphosphate kinase-like" evidence="16">
    <location>
        <begin position="14"/>
        <end position="151"/>
    </location>
</feature>
<dbReference type="Gene3D" id="3.30.70.141">
    <property type="entry name" value="Nucleoside diphosphate kinase-like domain"/>
    <property type="match status" value="1"/>
</dbReference>
<dbReference type="PROSITE" id="PS00469">
    <property type="entry name" value="NDPK"/>
    <property type="match status" value="1"/>
</dbReference>
<dbReference type="GO" id="GO:0005524">
    <property type="term" value="F:ATP binding"/>
    <property type="evidence" value="ECO:0007669"/>
    <property type="project" value="UniProtKB-UniRule"/>
</dbReference>
<keyword evidence="11 12" id="KW-0546">Nucleotide metabolism</keyword>
<evidence type="ECO:0000256" key="12">
    <source>
        <dbReference type="HAMAP-Rule" id="MF_00451"/>
    </source>
</evidence>
<keyword evidence="12" id="KW-0597">Phosphoprotein</keyword>
<comment type="caution">
    <text evidence="17">The sequence shown here is derived from an EMBL/GenBank/DDBJ whole genome shotgun (WGS) entry which is preliminary data.</text>
</comment>
<evidence type="ECO:0000256" key="3">
    <source>
        <dbReference type="ARBA" id="ARBA00012966"/>
    </source>
</evidence>
<name>A0A2M7X291_UNCKA</name>
<dbReference type="FunFam" id="3.30.70.141:FF:000003">
    <property type="entry name" value="Nucleoside diphosphate kinase"/>
    <property type="match status" value="1"/>
</dbReference>
<keyword evidence="12" id="KW-0963">Cytoplasm</keyword>
<keyword evidence="5 12" id="KW-0808">Transferase</keyword>
<dbReference type="GO" id="GO:0004550">
    <property type="term" value="F:nucleoside diphosphate kinase activity"/>
    <property type="evidence" value="ECO:0007669"/>
    <property type="project" value="UniProtKB-UniRule"/>
</dbReference>
<dbReference type="CDD" id="cd04413">
    <property type="entry name" value="NDPk_I"/>
    <property type="match status" value="1"/>
</dbReference>
<comment type="similarity">
    <text evidence="2 12 13 14">Belongs to the NDK family.</text>
</comment>
<feature type="binding site" evidence="12 13">
    <location>
        <position position="125"/>
    </location>
    <ligand>
        <name>ATP</name>
        <dbReference type="ChEBI" id="CHEBI:30616"/>
    </ligand>
</feature>
<dbReference type="GO" id="GO:0046872">
    <property type="term" value="F:metal ion binding"/>
    <property type="evidence" value="ECO:0007669"/>
    <property type="project" value="UniProtKB-KW"/>
</dbReference>
<comment type="catalytic activity">
    <reaction evidence="12">
        <text>a ribonucleoside 5'-diphosphate + ATP = a ribonucleoside 5'-triphosphate + ADP</text>
        <dbReference type="Rhea" id="RHEA:18113"/>
        <dbReference type="ChEBI" id="CHEBI:30616"/>
        <dbReference type="ChEBI" id="CHEBI:57930"/>
        <dbReference type="ChEBI" id="CHEBI:61557"/>
        <dbReference type="ChEBI" id="CHEBI:456216"/>
        <dbReference type="EC" id="2.7.4.6"/>
    </reaction>
</comment>
<evidence type="ECO:0000256" key="1">
    <source>
        <dbReference type="ARBA" id="ARBA00001946"/>
    </source>
</evidence>
<dbReference type="GO" id="GO:0006228">
    <property type="term" value="P:UTP biosynthetic process"/>
    <property type="evidence" value="ECO:0007669"/>
    <property type="project" value="UniProtKB-UniRule"/>
</dbReference>
<evidence type="ECO:0000256" key="2">
    <source>
        <dbReference type="ARBA" id="ARBA00008142"/>
    </source>
</evidence>
<feature type="binding site" evidence="12 13">
    <location>
        <position position="104"/>
    </location>
    <ligand>
        <name>ATP</name>
        <dbReference type="ChEBI" id="CHEBI:30616"/>
    </ligand>
</feature>
<dbReference type="GO" id="GO:0005737">
    <property type="term" value="C:cytoplasm"/>
    <property type="evidence" value="ECO:0007669"/>
    <property type="project" value="UniProtKB-SubCell"/>
</dbReference>